<sequence length="60" mass="5970">MPAGTGYTNSYGRLRFHQTAAVLPPGAGPRPALLFAAASSGGLPGASFAGCNHFTGRHAG</sequence>
<protein>
    <submittedName>
        <fullName evidence="1">Uncharacterized protein</fullName>
    </submittedName>
</protein>
<dbReference type="Proteomes" id="UP000078532">
    <property type="component" value="Unassembled WGS sequence"/>
</dbReference>
<keyword evidence="2" id="KW-1185">Reference proteome</keyword>
<proteinExistence type="predicted"/>
<evidence type="ECO:0000313" key="2">
    <source>
        <dbReference type="Proteomes" id="UP000078532"/>
    </source>
</evidence>
<reference evidence="1 2" key="1">
    <citation type="submission" date="2016-04" db="EMBL/GenBank/DDBJ databases">
        <authorList>
            <person name="Evans L.H."/>
            <person name="Alamgir A."/>
            <person name="Owens N."/>
            <person name="Weber N.D."/>
            <person name="Virtaneva K."/>
            <person name="Barbian K."/>
            <person name="Babar A."/>
            <person name="Rosenke K."/>
        </authorList>
    </citation>
    <scope>NUCLEOTIDE SEQUENCE [LARGE SCALE GENOMIC DNA]</scope>
    <source>
        <strain evidence="1 2">LMa1</strain>
    </source>
</reference>
<dbReference type="EMBL" id="LYVF01000013">
    <property type="protein sequence ID" value="OAT86500.1"/>
    <property type="molecule type" value="Genomic_DNA"/>
</dbReference>
<name>A0A1B7LIU8_9FIRM</name>
<gene>
    <name evidence="1" type="ORF">A6M21_03535</name>
</gene>
<dbReference type="AlphaFoldDB" id="A0A1B7LIU8"/>
<organism evidence="1 2">
    <name type="scientific">Desulfotomaculum copahuensis</name>
    <dbReference type="NCBI Taxonomy" id="1838280"/>
    <lineage>
        <taxon>Bacteria</taxon>
        <taxon>Bacillati</taxon>
        <taxon>Bacillota</taxon>
        <taxon>Clostridia</taxon>
        <taxon>Eubacteriales</taxon>
        <taxon>Desulfotomaculaceae</taxon>
        <taxon>Desulfotomaculum</taxon>
    </lineage>
</organism>
<accession>A0A1B7LIU8</accession>
<comment type="caution">
    <text evidence="1">The sequence shown here is derived from an EMBL/GenBank/DDBJ whole genome shotgun (WGS) entry which is preliminary data.</text>
</comment>
<dbReference type="STRING" id="1838280.A6M21_03535"/>
<evidence type="ECO:0000313" key="1">
    <source>
        <dbReference type="EMBL" id="OAT86500.1"/>
    </source>
</evidence>